<dbReference type="HAMAP" id="MF_01849">
    <property type="entry name" value="RNA_methyltr_RlmN"/>
    <property type="match status" value="1"/>
</dbReference>
<feature type="binding site" evidence="12">
    <location>
        <begin position="219"/>
        <end position="221"/>
    </location>
    <ligand>
        <name>S-adenosyl-L-methionine</name>
        <dbReference type="ChEBI" id="CHEBI:59789"/>
    </ligand>
</feature>
<dbReference type="Gene3D" id="3.20.20.70">
    <property type="entry name" value="Aldolase class I"/>
    <property type="match status" value="1"/>
</dbReference>
<dbReference type="EMBL" id="SLUI01000001">
    <property type="protein sequence ID" value="TCL39892.1"/>
    <property type="molecule type" value="Genomic_DNA"/>
</dbReference>
<evidence type="ECO:0000256" key="7">
    <source>
        <dbReference type="ARBA" id="ARBA00022691"/>
    </source>
</evidence>
<dbReference type="GO" id="GO:0030488">
    <property type="term" value="P:tRNA methylation"/>
    <property type="evidence" value="ECO:0007669"/>
    <property type="project" value="UniProtKB-UniRule"/>
</dbReference>
<dbReference type="CDD" id="cd01335">
    <property type="entry name" value="Radical_SAM"/>
    <property type="match status" value="1"/>
</dbReference>
<feature type="active site" description="Proton acceptor" evidence="12">
    <location>
        <position position="94"/>
    </location>
</feature>
<dbReference type="SFLD" id="SFLDS00029">
    <property type="entry name" value="Radical_SAM"/>
    <property type="match status" value="1"/>
</dbReference>
<sequence length="354" mass="38992">MAMKMNLYGLFLPEISQVTAELGIESYRARQIAEWMYQRGCTAFSDMTNLPLAQRERLTGHCSLTAVSLQGEQQSADGKTTKYLLGFADGAAVETVLMRQAYGNSVCVSTQVGCAMGCLFCASTLGGIVRDLTGGEILAQVLYIQHQLAKEGQKVSSVVLMGAGEPLLNYENVLRFIRLCHEKYVLNLSYRSFTLSTSGIVPGIDRLCDENLPVTLAISLHAPENTLRSKLMPINNKYSLAEVMRAGERYASASGRRVTYEYTLIDNVNDSNEQATQLGLLLKGKLANVNLIPVNAVPERGLLRPSKERVSRFEKTLLNMGINVTVRREMGADIQAACGQLRQKSLEKTQPARR</sequence>
<dbReference type="InterPro" id="IPR040072">
    <property type="entry name" value="Methyltransferase_A"/>
</dbReference>
<keyword evidence="2 12" id="KW-0004">4Fe-4S</keyword>
<comment type="cofactor">
    <cofactor evidence="12">
        <name>[4Fe-4S] cluster</name>
        <dbReference type="ChEBI" id="CHEBI:49883"/>
    </cofactor>
    <text evidence="12">Binds 1 [4Fe-4S] cluster. The cluster is coordinated with 3 cysteines and an exchangeable S-adenosyl-L-methionine.</text>
</comment>
<dbReference type="InterPro" id="IPR013785">
    <property type="entry name" value="Aldolase_TIM"/>
</dbReference>
<dbReference type="GO" id="GO:0000049">
    <property type="term" value="F:tRNA binding"/>
    <property type="evidence" value="ECO:0007669"/>
    <property type="project" value="UniProtKB-UniRule"/>
</dbReference>
<evidence type="ECO:0000256" key="12">
    <source>
        <dbReference type="HAMAP-Rule" id="MF_01849"/>
    </source>
</evidence>
<evidence type="ECO:0000256" key="5">
    <source>
        <dbReference type="ARBA" id="ARBA00022603"/>
    </source>
</evidence>
<feature type="binding site" evidence="12">
    <location>
        <position position="121"/>
    </location>
    <ligand>
        <name>[4Fe-4S] cluster</name>
        <dbReference type="ChEBI" id="CHEBI:49883"/>
        <note>4Fe-4S-S-AdoMet</note>
    </ligand>
</feature>
<dbReference type="GO" id="GO:0046872">
    <property type="term" value="F:metal ion binding"/>
    <property type="evidence" value="ECO:0007669"/>
    <property type="project" value="UniProtKB-KW"/>
</dbReference>
<dbReference type="GO" id="GO:0019843">
    <property type="term" value="F:rRNA binding"/>
    <property type="evidence" value="ECO:0007669"/>
    <property type="project" value="UniProtKB-UniRule"/>
</dbReference>
<keyword evidence="11 12" id="KW-0411">Iron-sulfur</keyword>
<feature type="binding site" evidence="12">
    <location>
        <position position="196"/>
    </location>
    <ligand>
        <name>S-adenosyl-L-methionine</name>
        <dbReference type="ChEBI" id="CHEBI:59789"/>
    </ligand>
</feature>
<dbReference type="PANTHER" id="PTHR30544:SF5">
    <property type="entry name" value="RADICAL SAM CORE DOMAIN-CONTAINING PROTEIN"/>
    <property type="match status" value="1"/>
</dbReference>
<dbReference type="Pfam" id="PF21016">
    <property type="entry name" value="RlmN_N"/>
    <property type="match status" value="1"/>
</dbReference>
<keyword evidence="6 12" id="KW-0808">Transferase</keyword>
<comment type="catalytic activity">
    <reaction evidence="12">
        <text>adenosine(37) in tRNA + 2 reduced [2Fe-2S]-[ferredoxin] + 2 S-adenosyl-L-methionine = 2-methyladenosine(37) in tRNA + 5'-deoxyadenosine + L-methionine + 2 oxidized [2Fe-2S]-[ferredoxin] + S-adenosyl-L-homocysteine</text>
        <dbReference type="Rhea" id="RHEA:43332"/>
        <dbReference type="Rhea" id="RHEA-COMP:10000"/>
        <dbReference type="Rhea" id="RHEA-COMP:10001"/>
        <dbReference type="Rhea" id="RHEA-COMP:10162"/>
        <dbReference type="Rhea" id="RHEA-COMP:10485"/>
        <dbReference type="ChEBI" id="CHEBI:17319"/>
        <dbReference type="ChEBI" id="CHEBI:33737"/>
        <dbReference type="ChEBI" id="CHEBI:33738"/>
        <dbReference type="ChEBI" id="CHEBI:57844"/>
        <dbReference type="ChEBI" id="CHEBI:57856"/>
        <dbReference type="ChEBI" id="CHEBI:59789"/>
        <dbReference type="ChEBI" id="CHEBI:74411"/>
        <dbReference type="ChEBI" id="CHEBI:74497"/>
        <dbReference type="EC" id="2.1.1.192"/>
    </reaction>
</comment>
<dbReference type="InterPro" id="IPR027492">
    <property type="entry name" value="RNA_MTrfase_RlmN"/>
</dbReference>
<evidence type="ECO:0000256" key="8">
    <source>
        <dbReference type="ARBA" id="ARBA00022694"/>
    </source>
</evidence>
<evidence type="ECO:0000256" key="1">
    <source>
        <dbReference type="ARBA" id="ARBA00004496"/>
    </source>
</evidence>
<dbReference type="Pfam" id="PF04055">
    <property type="entry name" value="Radical_SAM"/>
    <property type="match status" value="1"/>
</dbReference>
<evidence type="ECO:0000313" key="15">
    <source>
        <dbReference type="Proteomes" id="UP000295063"/>
    </source>
</evidence>
<comment type="caution">
    <text evidence="12">Lacks conserved residue(s) required for the propagation of feature annotation.</text>
</comment>
<dbReference type="NCBIfam" id="TIGR00048">
    <property type="entry name" value="rRNA_mod_RlmN"/>
    <property type="match status" value="1"/>
</dbReference>
<keyword evidence="10 12" id="KW-0408">Iron</keyword>
<dbReference type="SFLD" id="SFLDF00275">
    <property type="entry name" value="adenosine_C2_methyltransferase"/>
    <property type="match status" value="1"/>
</dbReference>
<feature type="active site" description="S-methylcysteine intermediate" evidence="12">
    <location>
        <position position="338"/>
    </location>
</feature>
<dbReference type="FunFam" id="3.20.20.70:FF:000014">
    <property type="entry name" value="Probable dual-specificity RNA methyltransferase RlmN"/>
    <property type="match status" value="1"/>
</dbReference>
<keyword evidence="5 12" id="KW-0489">Methyltransferase</keyword>
<evidence type="ECO:0000256" key="6">
    <source>
        <dbReference type="ARBA" id="ARBA00022679"/>
    </source>
</evidence>
<dbReference type="GO" id="GO:0002935">
    <property type="term" value="F:tRNA (adenine(37)-C2)-methyltransferase activity"/>
    <property type="evidence" value="ECO:0007669"/>
    <property type="project" value="UniProtKB-UniRule"/>
</dbReference>
<feature type="binding site" evidence="12">
    <location>
        <position position="118"/>
    </location>
    <ligand>
        <name>[4Fe-4S] cluster</name>
        <dbReference type="ChEBI" id="CHEBI:49883"/>
        <note>4Fe-4S-S-AdoMet</note>
    </ligand>
</feature>
<evidence type="ECO:0000256" key="2">
    <source>
        <dbReference type="ARBA" id="ARBA00022485"/>
    </source>
</evidence>
<comment type="caution">
    <text evidence="14">The sequence shown here is derived from an EMBL/GenBank/DDBJ whole genome shotgun (WGS) entry which is preliminary data.</text>
</comment>
<dbReference type="InterPro" id="IPR007197">
    <property type="entry name" value="rSAM"/>
</dbReference>
<feature type="binding site" evidence="12">
    <location>
        <begin position="164"/>
        <end position="165"/>
    </location>
    <ligand>
        <name>S-adenosyl-L-methionine</name>
        <dbReference type="ChEBI" id="CHEBI:59789"/>
    </ligand>
</feature>
<accession>A0A4R1Q4F6</accession>
<dbReference type="GO" id="GO:0005737">
    <property type="term" value="C:cytoplasm"/>
    <property type="evidence" value="ECO:0007669"/>
    <property type="project" value="UniProtKB-SubCell"/>
</dbReference>
<dbReference type="SUPFAM" id="SSF102114">
    <property type="entry name" value="Radical SAM enzymes"/>
    <property type="match status" value="1"/>
</dbReference>
<name>A0A4R1Q4F6_9FIRM</name>
<dbReference type="GO" id="GO:0051539">
    <property type="term" value="F:4 iron, 4 sulfur cluster binding"/>
    <property type="evidence" value="ECO:0007669"/>
    <property type="project" value="UniProtKB-UniRule"/>
</dbReference>
<dbReference type="Gene3D" id="1.10.150.530">
    <property type="match status" value="1"/>
</dbReference>
<comment type="catalytic activity">
    <reaction evidence="12">
        <text>adenosine(2503) in 23S rRNA + 2 reduced [2Fe-2S]-[ferredoxin] + 2 S-adenosyl-L-methionine = 2-methyladenosine(2503) in 23S rRNA + 5'-deoxyadenosine + L-methionine + 2 oxidized [2Fe-2S]-[ferredoxin] + S-adenosyl-L-homocysteine</text>
        <dbReference type="Rhea" id="RHEA:42916"/>
        <dbReference type="Rhea" id="RHEA-COMP:10000"/>
        <dbReference type="Rhea" id="RHEA-COMP:10001"/>
        <dbReference type="Rhea" id="RHEA-COMP:10152"/>
        <dbReference type="Rhea" id="RHEA-COMP:10282"/>
        <dbReference type="ChEBI" id="CHEBI:17319"/>
        <dbReference type="ChEBI" id="CHEBI:33737"/>
        <dbReference type="ChEBI" id="CHEBI:33738"/>
        <dbReference type="ChEBI" id="CHEBI:57844"/>
        <dbReference type="ChEBI" id="CHEBI:57856"/>
        <dbReference type="ChEBI" id="CHEBI:59789"/>
        <dbReference type="ChEBI" id="CHEBI:74411"/>
        <dbReference type="ChEBI" id="CHEBI:74497"/>
        <dbReference type="EC" id="2.1.1.192"/>
    </reaction>
</comment>
<dbReference type="PROSITE" id="PS51918">
    <property type="entry name" value="RADICAL_SAM"/>
    <property type="match status" value="1"/>
</dbReference>
<feature type="binding site" evidence="12">
    <location>
        <position position="295"/>
    </location>
    <ligand>
        <name>S-adenosyl-L-methionine</name>
        <dbReference type="ChEBI" id="CHEBI:59789"/>
    </ligand>
</feature>
<keyword evidence="3 12" id="KW-0963">Cytoplasm</keyword>
<keyword evidence="7 12" id="KW-0949">S-adenosyl-L-methionine</keyword>
<dbReference type="SFLD" id="SFLDG01062">
    <property type="entry name" value="methyltransferase_(Class_A)"/>
    <property type="match status" value="1"/>
</dbReference>
<dbReference type="AlphaFoldDB" id="A0A4R1Q4F6"/>
<dbReference type="InterPro" id="IPR058240">
    <property type="entry name" value="rSAM_sf"/>
</dbReference>
<dbReference type="Proteomes" id="UP000295063">
    <property type="component" value="Unassembled WGS sequence"/>
</dbReference>
<keyword evidence="4 12" id="KW-0698">rRNA processing</keyword>
<keyword evidence="9 12" id="KW-0479">Metal-binding</keyword>
<comment type="similarity">
    <text evidence="12">Belongs to the radical SAM superfamily. RlmN family.</text>
</comment>
<dbReference type="EC" id="2.1.1.192" evidence="12"/>
<dbReference type="InterPro" id="IPR048641">
    <property type="entry name" value="RlmN_N"/>
</dbReference>
<evidence type="ECO:0000256" key="11">
    <source>
        <dbReference type="ARBA" id="ARBA00023014"/>
    </source>
</evidence>
<dbReference type="InterPro" id="IPR004383">
    <property type="entry name" value="rRNA_lsu_MTrfase_RlmN/Cfr"/>
</dbReference>
<evidence type="ECO:0000256" key="3">
    <source>
        <dbReference type="ARBA" id="ARBA00022490"/>
    </source>
</evidence>
<comment type="miscellaneous">
    <text evidence="12">Reaction proceeds by a ping-pong mechanism involving intermediate methylation of a conserved cysteine residue.</text>
</comment>
<keyword evidence="12" id="KW-1015">Disulfide bond</keyword>
<dbReference type="GO" id="GO:0070475">
    <property type="term" value="P:rRNA base methylation"/>
    <property type="evidence" value="ECO:0007669"/>
    <property type="project" value="UniProtKB-UniRule"/>
</dbReference>
<dbReference type="GO" id="GO:0070040">
    <property type="term" value="F:rRNA (adenine(2503)-C2-)-methyltransferase activity"/>
    <property type="evidence" value="ECO:0007669"/>
    <property type="project" value="UniProtKB-UniRule"/>
</dbReference>
<evidence type="ECO:0000256" key="4">
    <source>
        <dbReference type="ARBA" id="ARBA00022552"/>
    </source>
</evidence>
<proteinExistence type="inferred from homology"/>
<dbReference type="PIRSF" id="PIRSF006004">
    <property type="entry name" value="CHP00048"/>
    <property type="match status" value="1"/>
</dbReference>
<protein>
    <recommendedName>
        <fullName evidence="12">Probable dual-specificity RNA methyltransferase RlmN</fullName>
        <ecNumber evidence="12">2.1.1.192</ecNumber>
    </recommendedName>
    <alternativeName>
        <fullName evidence="12">23S rRNA (adenine(2503)-C(2))-methyltransferase</fullName>
    </alternativeName>
    <alternativeName>
        <fullName evidence="12">23S rRNA m2A2503 methyltransferase</fullName>
    </alternativeName>
    <alternativeName>
        <fullName evidence="12">Ribosomal RNA large subunit methyltransferase N</fullName>
    </alternativeName>
    <alternativeName>
        <fullName evidence="12">tRNA (adenine(37)-C(2))-methyltransferase</fullName>
    </alternativeName>
    <alternativeName>
        <fullName evidence="12">tRNA m2A37 methyltransferase</fullName>
    </alternativeName>
</protein>
<organism evidence="14 15">
    <name type="scientific">Anaerospora hongkongensis</name>
    <dbReference type="NCBI Taxonomy" id="244830"/>
    <lineage>
        <taxon>Bacteria</taxon>
        <taxon>Bacillati</taxon>
        <taxon>Bacillota</taxon>
        <taxon>Negativicutes</taxon>
        <taxon>Selenomonadales</taxon>
        <taxon>Sporomusaceae</taxon>
        <taxon>Anaerospora</taxon>
    </lineage>
</organism>
<reference evidence="14 15" key="1">
    <citation type="submission" date="2019-03" db="EMBL/GenBank/DDBJ databases">
        <title>Genomic Encyclopedia of Type Strains, Phase IV (KMG-IV): sequencing the most valuable type-strain genomes for metagenomic binning, comparative biology and taxonomic classification.</title>
        <authorList>
            <person name="Goeker M."/>
        </authorList>
    </citation>
    <scope>NUCLEOTIDE SEQUENCE [LARGE SCALE GENOMIC DNA]</scope>
    <source>
        <strain evidence="14 15">DSM 15969</strain>
    </source>
</reference>
<feature type="domain" description="Radical SAM core" evidence="13">
    <location>
        <begin position="100"/>
        <end position="333"/>
    </location>
</feature>
<keyword evidence="15" id="KW-1185">Reference proteome</keyword>
<evidence type="ECO:0000256" key="9">
    <source>
        <dbReference type="ARBA" id="ARBA00022723"/>
    </source>
</evidence>
<dbReference type="PANTHER" id="PTHR30544">
    <property type="entry name" value="23S RRNA METHYLTRANSFERASE"/>
    <property type="match status" value="1"/>
</dbReference>
<evidence type="ECO:0000256" key="10">
    <source>
        <dbReference type="ARBA" id="ARBA00023004"/>
    </source>
</evidence>
<comment type="function">
    <text evidence="12">Specifically methylates position 2 of adenine 2503 in 23S rRNA and position 2 of adenine 37 in tRNAs.</text>
</comment>
<keyword evidence="8 12" id="KW-0819">tRNA processing</keyword>
<evidence type="ECO:0000313" key="14">
    <source>
        <dbReference type="EMBL" id="TCL39892.1"/>
    </source>
</evidence>
<feature type="binding site" evidence="12">
    <location>
        <position position="114"/>
    </location>
    <ligand>
        <name>[4Fe-4S] cluster</name>
        <dbReference type="ChEBI" id="CHEBI:49883"/>
        <note>4Fe-4S-S-AdoMet</note>
    </ligand>
</feature>
<gene>
    <name evidence="12" type="primary">rlmN</name>
    <name evidence="14" type="ORF">EV210_10188</name>
</gene>
<comment type="subcellular location">
    <subcellularLocation>
        <location evidence="1 12">Cytoplasm</location>
    </subcellularLocation>
</comment>
<evidence type="ECO:0000259" key="13">
    <source>
        <dbReference type="PROSITE" id="PS51918"/>
    </source>
</evidence>